<gene>
    <name evidence="2" type="ORF">BKA14_001247</name>
</gene>
<sequence length="168" mass="17342">MIRRSGLATVGTALTLTALSLTACSSDSDNEMVFGGDPVTQCVRLPEGASMVVGEVVQAPAGADLVVQKIGLADAKNVDIEKAFIVPLSSGRRPISTANYPPAANSTWAARMPAENATIRAGEQANLLLVVSRKTALDGSATGMRIDWLGGSKTNTTTYEFRAACGGA</sequence>
<protein>
    <recommendedName>
        <fullName evidence="4">Lipoprotein</fullName>
    </recommendedName>
</protein>
<dbReference type="PROSITE" id="PS51257">
    <property type="entry name" value="PROKAR_LIPOPROTEIN"/>
    <property type="match status" value="1"/>
</dbReference>
<reference evidence="2 3" key="1">
    <citation type="submission" date="2020-08" db="EMBL/GenBank/DDBJ databases">
        <title>Sequencing the genomes of 1000 actinobacteria strains.</title>
        <authorList>
            <person name="Klenk H.-P."/>
        </authorList>
    </citation>
    <scope>NUCLEOTIDE SEQUENCE [LARGE SCALE GENOMIC DNA]</scope>
    <source>
        <strain evidence="2 3">DSM 45518</strain>
    </source>
</reference>
<dbReference type="EMBL" id="JACHMF010000001">
    <property type="protein sequence ID" value="MBB4691099.1"/>
    <property type="molecule type" value="Genomic_DNA"/>
</dbReference>
<name>A0A7W7CMN8_9ACTN</name>
<keyword evidence="1" id="KW-0732">Signal</keyword>
<dbReference type="Proteomes" id="UP000542742">
    <property type="component" value="Unassembled WGS sequence"/>
</dbReference>
<comment type="caution">
    <text evidence="2">The sequence shown here is derived from an EMBL/GenBank/DDBJ whole genome shotgun (WGS) entry which is preliminary data.</text>
</comment>
<accession>A0A7W7CMN8</accession>
<feature type="chain" id="PRO_5039071656" description="Lipoprotein" evidence="1">
    <location>
        <begin position="24"/>
        <end position="168"/>
    </location>
</feature>
<dbReference type="AlphaFoldDB" id="A0A7W7CMN8"/>
<evidence type="ECO:0000313" key="2">
    <source>
        <dbReference type="EMBL" id="MBB4691099.1"/>
    </source>
</evidence>
<proteinExistence type="predicted"/>
<organism evidence="2 3">
    <name type="scientific">Paractinoplanes abujensis</name>
    <dbReference type="NCBI Taxonomy" id="882441"/>
    <lineage>
        <taxon>Bacteria</taxon>
        <taxon>Bacillati</taxon>
        <taxon>Actinomycetota</taxon>
        <taxon>Actinomycetes</taxon>
        <taxon>Micromonosporales</taxon>
        <taxon>Micromonosporaceae</taxon>
        <taxon>Paractinoplanes</taxon>
    </lineage>
</organism>
<evidence type="ECO:0000256" key="1">
    <source>
        <dbReference type="SAM" id="SignalP"/>
    </source>
</evidence>
<dbReference type="RefSeq" id="WP_184949962.1">
    <property type="nucleotide sequence ID" value="NZ_BOMC01000007.1"/>
</dbReference>
<feature type="signal peptide" evidence="1">
    <location>
        <begin position="1"/>
        <end position="23"/>
    </location>
</feature>
<evidence type="ECO:0008006" key="4">
    <source>
        <dbReference type="Google" id="ProtNLM"/>
    </source>
</evidence>
<evidence type="ECO:0000313" key="3">
    <source>
        <dbReference type="Proteomes" id="UP000542742"/>
    </source>
</evidence>
<keyword evidence="3" id="KW-1185">Reference proteome</keyword>